<keyword evidence="5 8" id="KW-0326">Glycosidase</keyword>
<evidence type="ECO:0000256" key="9">
    <source>
        <dbReference type="SAM" id="Phobius"/>
    </source>
</evidence>
<evidence type="ECO:0000256" key="8">
    <source>
        <dbReference type="RuleBase" id="RU361187"/>
    </source>
</evidence>
<dbReference type="SUPFAM" id="SSF75005">
    <property type="entry name" value="Arabinanase/levansucrase/invertase"/>
    <property type="match status" value="1"/>
</dbReference>
<dbReference type="InterPro" id="IPR006710">
    <property type="entry name" value="Glyco_hydro_43"/>
</dbReference>
<reference evidence="10 12" key="1">
    <citation type="submission" date="2014-03" db="EMBL/GenBank/DDBJ databases">
        <title>Complete genome sequence of a deeply braunched marine Bacteroidia bacterium Draconibacterium orientale type strain FH5T.</title>
        <authorList>
            <person name="Li X."/>
            <person name="Wang X."/>
            <person name="Xie Z."/>
            <person name="Du Z."/>
            <person name="Chen G."/>
        </authorList>
    </citation>
    <scope>NUCLEOTIDE SEQUENCE [LARGE SCALE GENOMIC DNA]</scope>
    <source>
        <strain evidence="10 12">FH5</strain>
    </source>
</reference>
<evidence type="ECO:0000256" key="7">
    <source>
        <dbReference type="PIRSR" id="PIRSR606710-2"/>
    </source>
</evidence>
<dbReference type="HOGENOM" id="CLU_009397_4_1_10"/>
<dbReference type="InterPro" id="IPR052176">
    <property type="entry name" value="Glycosyl_Hydrlase_43_Enz"/>
</dbReference>
<evidence type="ECO:0000313" key="11">
    <source>
        <dbReference type="EMBL" id="SET03995.1"/>
    </source>
</evidence>
<dbReference type="Proteomes" id="UP000181981">
    <property type="component" value="Unassembled WGS sequence"/>
</dbReference>
<evidence type="ECO:0000256" key="6">
    <source>
        <dbReference type="PIRSR" id="PIRSR606710-1"/>
    </source>
</evidence>
<feature type="site" description="Important for catalytic activity, responsible for pKa modulation of the active site Glu and correct orientation of both the proton donor and substrate" evidence="7">
    <location>
        <position position="173"/>
    </location>
</feature>
<comment type="similarity">
    <text evidence="1 8">Belongs to the glycosyl hydrolase 43 family.</text>
</comment>
<keyword evidence="2" id="KW-0624">Polysaccharide degradation</keyword>
<dbReference type="RefSeq" id="WP_081804864.1">
    <property type="nucleotide sequence ID" value="NZ_FOHT01000005.1"/>
</dbReference>
<dbReference type="EMBL" id="CP007451">
    <property type="protein sequence ID" value="AHW60581.1"/>
    <property type="molecule type" value="Genomic_DNA"/>
</dbReference>
<evidence type="ECO:0000256" key="4">
    <source>
        <dbReference type="ARBA" id="ARBA00023277"/>
    </source>
</evidence>
<evidence type="ECO:0000256" key="3">
    <source>
        <dbReference type="ARBA" id="ARBA00022801"/>
    </source>
</evidence>
<feature type="active site" description="Proton acceptor" evidence="6">
    <location>
        <position position="71"/>
    </location>
</feature>
<feature type="transmembrane region" description="Helical" evidence="9">
    <location>
        <begin position="12"/>
        <end position="31"/>
    </location>
</feature>
<keyword evidence="9" id="KW-1133">Transmembrane helix</keyword>
<organism evidence="11 13">
    <name type="scientific">Draconibacterium orientale</name>
    <dbReference type="NCBI Taxonomy" id="1168034"/>
    <lineage>
        <taxon>Bacteria</taxon>
        <taxon>Pseudomonadati</taxon>
        <taxon>Bacteroidota</taxon>
        <taxon>Bacteroidia</taxon>
        <taxon>Marinilabiliales</taxon>
        <taxon>Prolixibacteraceae</taxon>
        <taxon>Draconibacterium</taxon>
    </lineage>
</organism>
<gene>
    <name evidence="10" type="ORF">FH5T_15615</name>
    <name evidence="11" type="ORF">SAMN05444285_10542</name>
</gene>
<evidence type="ECO:0000313" key="10">
    <source>
        <dbReference type="EMBL" id="AHW60581.1"/>
    </source>
</evidence>
<keyword evidence="4" id="KW-0119">Carbohydrate metabolism</keyword>
<evidence type="ECO:0000256" key="2">
    <source>
        <dbReference type="ARBA" id="ARBA00022651"/>
    </source>
</evidence>
<keyword evidence="12" id="KW-1185">Reference proteome</keyword>
<dbReference type="PANTHER" id="PTHR43772:SF2">
    <property type="entry name" value="PUTATIVE (AFU_ORTHOLOGUE AFUA_2G04480)-RELATED"/>
    <property type="match status" value="1"/>
</dbReference>
<keyword evidence="2" id="KW-0858">Xylan degradation</keyword>
<keyword evidence="3 8" id="KW-0378">Hydrolase</keyword>
<accession>X5E1W1</accession>
<sequence>MKTNKIDQSKLYVSLYFFGLVISLTMFSILLNSKSAFAQKNPFITHMYTADPSAHVWDDGRLYVYASHDVDPPRGCDLMDKYHVFSTDDMVNWKDHGEILRSENVEWGRPEGGFMWAPDCAYKDGVYYFYYPHPSGTDWNNTWKVGVASSKKPAKKFKDQGFMEGVGGFAMIDPCVFIDDDGQAYFYYGGGSKCEGAKLKDNMMELDGELQPMEGLEDFHEATWVFKRNGIYYLTYADNNRGNNQLRYAMSNNPLGPWEYKGIYLEPTGCDTSHGSVVEYKSQWYAFYHNKSISGQGNLRSICVDKLYFNEDGTIQTVIQTK</sequence>
<evidence type="ECO:0000313" key="13">
    <source>
        <dbReference type="Proteomes" id="UP000181981"/>
    </source>
</evidence>
<dbReference type="AlphaFoldDB" id="X5E1W1"/>
<dbReference type="Proteomes" id="UP000023772">
    <property type="component" value="Chromosome"/>
</dbReference>
<name>X5E1W1_9BACT</name>
<evidence type="ECO:0000256" key="1">
    <source>
        <dbReference type="ARBA" id="ARBA00009865"/>
    </source>
</evidence>
<dbReference type="Gene3D" id="2.115.10.20">
    <property type="entry name" value="Glycosyl hydrolase domain, family 43"/>
    <property type="match status" value="1"/>
</dbReference>
<feature type="active site" description="Proton donor" evidence="6">
    <location>
        <position position="221"/>
    </location>
</feature>
<dbReference type="KEGG" id="dori:FH5T_15615"/>
<dbReference type="EMBL" id="FOHT01000005">
    <property type="protein sequence ID" value="SET03995.1"/>
    <property type="molecule type" value="Genomic_DNA"/>
</dbReference>
<dbReference type="GO" id="GO:0004553">
    <property type="term" value="F:hydrolase activity, hydrolyzing O-glycosyl compounds"/>
    <property type="evidence" value="ECO:0007669"/>
    <property type="project" value="InterPro"/>
</dbReference>
<protein>
    <submittedName>
        <fullName evidence="10">Glycosyl hydrolase family 43</fullName>
    </submittedName>
    <submittedName>
        <fullName evidence="11">Glycosyl hydrolases family 43</fullName>
    </submittedName>
</protein>
<dbReference type="InterPro" id="IPR023296">
    <property type="entry name" value="Glyco_hydro_beta-prop_sf"/>
</dbReference>
<dbReference type="STRING" id="1168034.FH5T_15615"/>
<proteinExistence type="inferred from homology"/>
<dbReference type="Pfam" id="PF04616">
    <property type="entry name" value="Glyco_hydro_43"/>
    <property type="match status" value="1"/>
</dbReference>
<dbReference type="CDD" id="cd08990">
    <property type="entry name" value="GH43_AXH_like"/>
    <property type="match status" value="1"/>
</dbReference>
<evidence type="ECO:0000313" key="12">
    <source>
        <dbReference type="Proteomes" id="UP000023772"/>
    </source>
</evidence>
<evidence type="ECO:0000256" key="5">
    <source>
        <dbReference type="ARBA" id="ARBA00023295"/>
    </source>
</evidence>
<keyword evidence="9" id="KW-0472">Membrane</keyword>
<dbReference type="eggNOG" id="COG3507">
    <property type="taxonomic scope" value="Bacteria"/>
</dbReference>
<reference evidence="11 13" key="2">
    <citation type="submission" date="2016-10" db="EMBL/GenBank/DDBJ databases">
        <authorList>
            <person name="de Groot N.N."/>
        </authorList>
    </citation>
    <scope>NUCLEOTIDE SEQUENCE [LARGE SCALE GENOMIC DNA]</scope>
    <source>
        <strain evidence="11 13">DSM 25947</strain>
    </source>
</reference>
<dbReference type="PANTHER" id="PTHR43772">
    <property type="entry name" value="ENDO-1,4-BETA-XYLANASE"/>
    <property type="match status" value="1"/>
</dbReference>
<dbReference type="GO" id="GO:0045493">
    <property type="term" value="P:xylan catabolic process"/>
    <property type="evidence" value="ECO:0007669"/>
    <property type="project" value="UniProtKB-KW"/>
</dbReference>
<keyword evidence="9" id="KW-0812">Transmembrane</keyword>